<keyword evidence="2" id="KW-1185">Reference proteome</keyword>
<organism evidence="1 2">
    <name type="scientific">Arcanobacterium buesumense</name>
    <dbReference type="NCBI Taxonomy" id="2722751"/>
    <lineage>
        <taxon>Bacteria</taxon>
        <taxon>Bacillati</taxon>
        <taxon>Actinomycetota</taxon>
        <taxon>Actinomycetes</taxon>
        <taxon>Actinomycetales</taxon>
        <taxon>Actinomycetaceae</taxon>
        <taxon>Arcanobacterium</taxon>
    </lineage>
</organism>
<reference evidence="1 2" key="1">
    <citation type="submission" date="2020-03" db="EMBL/GenBank/DDBJ databases">
        <title>Complete genome of Arcanobacterium buesumensis sp. nov. strain 2701.</title>
        <authorList>
            <person name="Borowiak M."/>
            <person name="Alssahen M."/>
            <person name="Laemmler C."/>
            <person name="Malorny B."/>
            <person name="Hassan A."/>
            <person name="Prenger-Berninghoff E."/>
            <person name="Ploetz M."/>
            <person name="Abdulmawjood A."/>
        </authorList>
    </citation>
    <scope>NUCLEOTIDE SEQUENCE [LARGE SCALE GENOMIC DNA]</scope>
    <source>
        <strain evidence="1 2">2701</strain>
    </source>
</reference>
<dbReference type="EMBL" id="CP050804">
    <property type="protein sequence ID" value="QJC21398.1"/>
    <property type="molecule type" value="Genomic_DNA"/>
</dbReference>
<proteinExistence type="predicted"/>
<accession>A0A6H2EIK5</accession>
<evidence type="ECO:0000313" key="1">
    <source>
        <dbReference type="EMBL" id="QJC21398.1"/>
    </source>
</evidence>
<dbReference type="Proteomes" id="UP000502298">
    <property type="component" value="Chromosome"/>
</dbReference>
<evidence type="ECO:0000313" key="2">
    <source>
        <dbReference type="Proteomes" id="UP000502298"/>
    </source>
</evidence>
<dbReference type="RefSeq" id="WP_168917339.1">
    <property type="nucleotide sequence ID" value="NZ_CP050804.1"/>
</dbReference>
<name>A0A6H2EIK5_9ACTO</name>
<dbReference type="KEGG" id="arca:HC352_01915"/>
<sequence length="54" mass="5996">MVDEDEAELGMLTEFDDDLPNKALPETLNSSNKIELVHTQVGANNVDVEFATFK</sequence>
<protein>
    <submittedName>
        <fullName evidence="1">Uncharacterized protein</fullName>
    </submittedName>
</protein>
<dbReference type="AlphaFoldDB" id="A0A6H2EIK5"/>
<gene>
    <name evidence="1" type="ORF">HC352_01915</name>
</gene>